<reference evidence="3" key="1">
    <citation type="journal article" date="2021" name="Front. Microbiol.">
        <title>Comprehensive Comparative Genomics and Phenotyping of Methylobacterium Species.</title>
        <authorList>
            <person name="Alessa O."/>
            <person name="Ogura Y."/>
            <person name="Fujitani Y."/>
            <person name="Takami H."/>
            <person name="Hayashi T."/>
            <person name="Sahin N."/>
            <person name="Tani A."/>
        </authorList>
    </citation>
    <scope>NUCLEOTIDE SEQUENCE</scope>
    <source>
        <strain evidence="3">DSM 23632</strain>
    </source>
</reference>
<keyword evidence="2" id="KW-0472">Membrane</keyword>
<name>A0ABQ4TYJ3_9HYPH</name>
<gene>
    <name evidence="3" type="ORF">MPOCJGCO_2034</name>
</gene>
<reference evidence="3" key="2">
    <citation type="submission" date="2021-08" db="EMBL/GenBank/DDBJ databases">
        <authorList>
            <person name="Tani A."/>
            <person name="Ola A."/>
            <person name="Ogura Y."/>
            <person name="Katsura K."/>
            <person name="Hayashi T."/>
        </authorList>
    </citation>
    <scope>NUCLEOTIDE SEQUENCE</scope>
    <source>
        <strain evidence="3">DSM 23632</strain>
    </source>
</reference>
<proteinExistence type="predicted"/>
<sequence length="354" mass="37491">MRADPTGDGAAWRRFGANFVLSGLGLGLAAIGFAAMMDPYGLRAAPGQPSGPIMDSNQRFTYPQIARGGGFDAAVFGTSTARLLDPQALDRAFGARFANLAINAATPDEQARLARLFLQREGVRAVLFGLDATWCAPHPPARTTHPFPDWLYAPGAPWGLLKQANWQGLTVAGRVALHRLGLAGPRIRGDGYAVFTPPEAAYDPHRARMHIHAGTAHDPDSADATGMRPQQSAPADGMMPALETLDRLLAAVPAGALKLIAFMPVHAAAQGPPGSAQGLREAACKARVTEIAQARGAVGVDFRISSPVTTRDENYWDALHYRLPVAGRIVAGLKAAAETGRDAEDGFYRVLAHP</sequence>
<evidence type="ECO:0000256" key="2">
    <source>
        <dbReference type="SAM" id="Phobius"/>
    </source>
</evidence>
<accession>A0ABQ4TYJ3</accession>
<evidence type="ECO:0000313" key="3">
    <source>
        <dbReference type="EMBL" id="GJE59927.1"/>
    </source>
</evidence>
<dbReference type="EMBL" id="BPRB01000105">
    <property type="protein sequence ID" value="GJE59927.1"/>
    <property type="molecule type" value="Genomic_DNA"/>
</dbReference>
<evidence type="ECO:0008006" key="5">
    <source>
        <dbReference type="Google" id="ProtNLM"/>
    </source>
</evidence>
<keyword evidence="2" id="KW-0812">Transmembrane</keyword>
<feature type="transmembrane region" description="Helical" evidence="2">
    <location>
        <begin position="15"/>
        <end position="36"/>
    </location>
</feature>
<keyword evidence="4" id="KW-1185">Reference proteome</keyword>
<comment type="caution">
    <text evidence="3">The sequence shown here is derived from an EMBL/GenBank/DDBJ whole genome shotgun (WGS) entry which is preliminary data.</text>
</comment>
<evidence type="ECO:0000256" key="1">
    <source>
        <dbReference type="SAM" id="MobiDB-lite"/>
    </source>
</evidence>
<evidence type="ECO:0000313" key="4">
    <source>
        <dbReference type="Proteomes" id="UP001055057"/>
    </source>
</evidence>
<organism evidence="3 4">
    <name type="scientific">Methylobacterium trifolii</name>
    <dbReference type="NCBI Taxonomy" id="1003092"/>
    <lineage>
        <taxon>Bacteria</taxon>
        <taxon>Pseudomonadati</taxon>
        <taxon>Pseudomonadota</taxon>
        <taxon>Alphaproteobacteria</taxon>
        <taxon>Hyphomicrobiales</taxon>
        <taxon>Methylobacteriaceae</taxon>
        <taxon>Methylobacterium</taxon>
    </lineage>
</organism>
<dbReference type="Proteomes" id="UP001055057">
    <property type="component" value="Unassembled WGS sequence"/>
</dbReference>
<dbReference type="RefSeq" id="WP_238182480.1">
    <property type="nucleotide sequence ID" value="NZ_BPRB01000105.1"/>
</dbReference>
<feature type="region of interest" description="Disordered" evidence="1">
    <location>
        <begin position="216"/>
        <end position="235"/>
    </location>
</feature>
<keyword evidence="2" id="KW-1133">Transmembrane helix</keyword>
<protein>
    <recommendedName>
        <fullName evidence="5">SGNH/GDSL hydrolase family protein</fullName>
    </recommendedName>
</protein>